<dbReference type="Gene3D" id="3.40.50.300">
    <property type="entry name" value="P-loop containing nucleotide triphosphate hydrolases"/>
    <property type="match status" value="1"/>
</dbReference>
<dbReference type="OrthoDB" id="413584at2759"/>
<dbReference type="HOGENOM" id="CLU_041217_22_2_1"/>
<proteinExistence type="inferred from homology"/>
<name>E0VCY7_PEDHC</name>
<dbReference type="SMART" id="SM00173">
    <property type="entry name" value="RAS"/>
    <property type="match status" value="1"/>
</dbReference>
<evidence type="ECO:0000313" key="20">
    <source>
        <dbReference type="EnsemblMetazoa" id="PHUM101890-PA"/>
    </source>
</evidence>
<dbReference type="KEGG" id="phu:Phum_PHUM101890"/>
<dbReference type="InterPro" id="IPR050227">
    <property type="entry name" value="Rab"/>
</dbReference>
<keyword evidence="5" id="KW-0479">Metal-binding</keyword>
<evidence type="ECO:0000256" key="7">
    <source>
        <dbReference type="ARBA" id="ARBA00022801"/>
    </source>
</evidence>
<keyword evidence="13" id="KW-0449">Lipoprotein</keyword>
<evidence type="ECO:0000313" key="21">
    <source>
        <dbReference type="Proteomes" id="UP000009046"/>
    </source>
</evidence>
<organism>
    <name type="scientific">Pediculus humanus subsp. corporis</name>
    <name type="common">Body louse</name>
    <dbReference type="NCBI Taxonomy" id="121224"/>
    <lineage>
        <taxon>Eukaryota</taxon>
        <taxon>Metazoa</taxon>
        <taxon>Ecdysozoa</taxon>
        <taxon>Arthropoda</taxon>
        <taxon>Hexapoda</taxon>
        <taxon>Insecta</taxon>
        <taxon>Pterygota</taxon>
        <taxon>Neoptera</taxon>
        <taxon>Paraneoptera</taxon>
        <taxon>Psocodea</taxon>
        <taxon>Troctomorpha</taxon>
        <taxon>Phthiraptera</taxon>
        <taxon>Anoplura</taxon>
        <taxon>Pediculidae</taxon>
        <taxon>Pediculus</taxon>
    </lineage>
</organism>
<keyword evidence="10" id="KW-0333">Golgi apparatus</keyword>
<dbReference type="GO" id="GO:0046872">
    <property type="term" value="F:metal ion binding"/>
    <property type="evidence" value="ECO:0007669"/>
    <property type="project" value="UniProtKB-KW"/>
</dbReference>
<dbReference type="SUPFAM" id="SSF52540">
    <property type="entry name" value="P-loop containing nucleoside triphosphate hydrolases"/>
    <property type="match status" value="1"/>
</dbReference>
<dbReference type="Proteomes" id="UP000009046">
    <property type="component" value="Unassembled WGS sequence"/>
</dbReference>
<dbReference type="AlphaFoldDB" id="E0VCY7"/>
<evidence type="ECO:0000256" key="13">
    <source>
        <dbReference type="ARBA" id="ARBA00023288"/>
    </source>
</evidence>
<dbReference type="EC" id="3.6.5.2" evidence="3"/>
<evidence type="ECO:0000256" key="6">
    <source>
        <dbReference type="ARBA" id="ARBA00022741"/>
    </source>
</evidence>
<keyword evidence="6" id="KW-0547">Nucleotide-binding</keyword>
<keyword evidence="9" id="KW-0653">Protein transport</keyword>
<dbReference type="RefSeq" id="XP_002423981.1">
    <property type="nucleotide sequence ID" value="XM_002423936.1"/>
</dbReference>
<dbReference type="GO" id="GO:0005525">
    <property type="term" value="F:GTP binding"/>
    <property type="evidence" value="ECO:0007669"/>
    <property type="project" value="UniProtKB-KW"/>
</dbReference>
<dbReference type="STRING" id="121224.E0VCY7"/>
<dbReference type="PANTHER" id="PTHR47977">
    <property type="entry name" value="RAS-RELATED PROTEIN RAB"/>
    <property type="match status" value="1"/>
</dbReference>
<evidence type="ECO:0000256" key="10">
    <source>
        <dbReference type="ARBA" id="ARBA00023034"/>
    </source>
</evidence>
<keyword evidence="7" id="KW-0378">Hydrolase</keyword>
<dbReference type="FunFam" id="3.40.50.300:FF:000707">
    <property type="entry name" value="RAB36, member RAS oncogene family"/>
    <property type="match status" value="1"/>
</dbReference>
<dbReference type="GO" id="GO:0003925">
    <property type="term" value="F:G protein activity"/>
    <property type="evidence" value="ECO:0007669"/>
    <property type="project" value="UniProtKB-EC"/>
</dbReference>
<comment type="similarity">
    <text evidence="2">Belongs to the small GTPase superfamily. Rab family.</text>
</comment>
<evidence type="ECO:0000256" key="9">
    <source>
        <dbReference type="ARBA" id="ARBA00022927"/>
    </source>
</evidence>
<reference evidence="19" key="2">
    <citation type="submission" date="2007-04" db="EMBL/GenBank/DDBJ databases">
        <title>The genome of the human body louse.</title>
        <authorList>
            <consortium name="The Human Body Louse Genome Consortium"/>
            <person name="Kirkness E."/>
            <person name="Walenz B."/>
            <person name="Hass B."/>
            <person name="Bruggner R."/>
            <person name="Strausberg R."/>
        </authorList>
    </citation>
    <scope>NUCLEOTIDE SEQUENCE</scope>
    <source>
        <strain evidence="19">USDA</strain>
    </source>
</reference>
<gene>
    <name evidence="20" type="primary">8238101</name>
    <name evidence="19" type="ORF">Phum_PHUM101890</name>
</gene>
<keyword evidence="14" id="KW-0636">Prenylation</keyword>
<dbReference type="eggNOG" id="KOG0094">
    <property type="taxonomic scope" value="Eukaryota"/>
</dbReference>
<dbReference type="OMA" id="FEEAAMQ"/>
<dbReference type="InterPro" id="IPR005225">
    <property type="entry name" value="Small_GTP-bd"/>
</dbReference>
<comment type="subcellular location">
    <subcellularLocation>
        <location evidence="15">Golgi apparatus membrane</location>
        <topology evidence="15">Lipid-anchor</topology>
    </subcellularLocation>
</comment>
<keyword evidence="12" id="KW-0472">Membrane</keyword>
<comment type="function">
    <text evidence="17">The small GTPases Rab are key regulators of intracellular membrane trafficking, from the formation of transport vesicles to their fusion with membranes. Rabs cycle between an inactive GDP-bound form and an active GTP-bound form that is able to recruit to membranes different sets of downstream effectors directly responsible for vesicle formation, movement, tethering and fusion.</text>
</comment>
<dbReference type="GO" id="GO:0000139">
    <property type="term" value="C:Golgi membrane"/>
    <property type="evidence" value="ECO:0007669"/>
    <property type="project" value="UniProtKB-SubCell"/>
</dbReference>
<dbReference type="CTD" id="8238101"/>
<dbReference type="SMART" id="SM00175">
    <property type="entry name" value="RAB"/>
    <property type="match status" value="1"/>
</dbReference>
<dbReference type="VEuPathDB" id="VectorBase:PHUM101890"/>
<dbReference type="Pfam" id="PF00071">
    <property type="entry name" value="Ras"/>
    <property type="match status" value="1"/>
</dbReference>
<dbReference type="EnsemblMetazoa" id="PHUM101890-RA">
    <property type="protein sequence ID" value="PHUM101890-PA"/>
    <property type="gene ID" value="PHUM101890"/>
</dbReference>
<evidence type="ECO:0000256" key="12">
    <source>
        <dbReference type="ARBA" id="ARBA00023136"/>
    </source>
</evidence>
<dbReference type="PRINTS" id="PR00449">
    <property type="entry name" value="RASTRNSFRMNG"/>
</dbReference>
<evidence type="ECO:0000256" key="18">
    <source>
        <dbReference type="ARBA" id="ARBA00067830"/>
    </source>
</evidence>
<keyword evidence="8" id="KW-0460">Magnesium</keyword>
<keyword evidence="11" id="KW-0342">GTP-binding</keyword>
<dbReference type="FunCoup" id="E0VCY7">
    <property type="interactions" value="32"/>
</dbReference>
<comment type="cofactor">
    <cofactor evidence="1">
        <name>Mg(2+)</name>
        <dbReference type="ChEBI" id="CHEBI:18420"/>
    </cofactor>
</comment>
<dbReference type="SMART" id="SM00176">
    <property type="entry name" value="RAN"/>
    <property type="match status" value="1"/>
</dbReference>
<evidence type="ECO:0000256" key="4">
    <source>
        <dbReference type="ARBA" id="ARBA00022448"/>
    </source>
</evidence>
<accession>E0VCY7</accession>
<keyword evidence="4" id="KW-0813">Transport</keyword>
<evidence type="ECO:0000256" key="11">
    <source>
        <dbReference type="ARBA" id="ARBA00023134"/>
    </source>
</evidence>
<dbReference type="EMBL" id="DS235068">
    <property type="protein sequence ID" value="EEB11243.1"/>
    <property type="molecule type" value="Genomic_DNA"/>
</dbReference>
<evidence type="ECO:0000256" key="17">
    <source>
        <dbReference type="ARBA" id="ARBA00058763"/>
    </source>
</evidence>
<dbReference type="InterPro" id="IPR027417">
    <property type="entry name" value="P-loop_NTPase"/>
</dbReference>
<dbReference type="InParanoid" id="E0VCY7"/>
<protein>
    <recommendedName>
        <fullName evidence="18">Ras-related protein Rab-36</fullName>
        <ecNumber evidence="3">3.6.5.2</ecNumber>
    </recommendedName>
</protein>
<dbReference type="InterPro" id="IPR001806">
    <property type="entry name" value="Small_GTPase"/>
</dbReference>
<evidence type="ECO:0000313" key="19">
    <source>
        <dbReference type="EMBL" id="EEB11243.1"/>
    </source>
</evidence>
<evidence type="ECO:0000256" key="15">
    <source>
        <dbReference type="ARBA" id="ARBA00037794"/>
    </source>
</evidence>
<reference evidence="19" key="1">
    <citation type="submission" date="2007-04" db="EMBL/GenBank/DDBJ databases">
        <title>Annotation of Pediculus humanus corporis strain USDA.</title>
        <authorList>
            <person name="Kirkness E."/>
            <person name="Hannick L."/>
            <person name="Hass B."/>
            <person name="Bruggner R."/>
            <person name="Lawson D."/>
            <person name="Bidwell S."/>
            <person name="Joardar V."/>
            <person name="Caler E."/>
            <person name="Walenz B."/>
            <person name="Inman J."/>
            <person name="Schobel S."/>
            <person name="Galinsky K."/>
            <person name="Amedeo P."/>
            <person name="Strausberg R."/>
        </authorList>
    </citation>
    <scope>NUCLEOTIDE SEQUENCE</scope>
    <source>
        <strain evidence="19">USDA</strain>
    </source>
</reference>
<dbReference type="NCBIfam" id="TIGR00231">
    <property type="entry name" value="small_GTP"/>
    <property type="match status" value="1"/>
</dbReference>
<dbReference type="EMBL" id="AAZO01001217">
    <property type="status" value="NOT_ANNOTATED_CDS"/>
    <property type="molecule type" value="Genomic_DNA"/>
</dbReference>
<dbReference type="GeneID" id="8238101"/>
<keyword evidence="21" id="KW-1185">Reference proteome</keyword>
<reference evidence="20" key="3">
    <citation type="submission" date="2021-02" db="UniProtKB">
        <authorList>
            <consortium name="EnsemblMetazoa"/>
        </authorList>
    </citation>
    <scope>IDENTIFICATION</scope>
    <source>
        <strain evidence="20">USDA</strain>
    </source>
</reference>
<evidence type="ECO:0000256" key="8">
    <source>
        <dbReference type="ARBA" id="ARBA00022842"/>
    </source>
</evidence>
<evidence type="ECO:0000256" key="16">
    <source>
        <dbReference type="ARBA" id="ARBA00047660"/>
    </source>
</evidence>
<sequence>MSNRVVFVNVKKNCNSIINDPRLSKVIILGDVNVGKTSVVNRFCRQSFNFNYKATIGVDFEIQHFKILKTPFNIQIWDTAGQERFRCIAAAYYRSAHVVVTVFDFTNINSLRNSLDWLNEATNANSSLPPLKFLVGTKKDLVTDSVYTKIEEIAIKMAKSVEAEYWAVSSKTGDGVKGLFFRIAALSFERIIKQEMEMPLIKCKTLILTQKNDIGKKGCKIGDKKCYIK</sequence>
<evidence type="ECO:0000256" key="5">
    <source>
        <dbReference type="ARBA" id="ARBA00022723"/>
    </source>
</evidence>
<evidence type="ECO:0000256" key="3">
    <source>
        <dbReference type="ARBA" id="ARBA00011984"/>
    </source>
</evidence>
<comment type="catalytic activity">
    <reaction evidence="16">
        <text>GTP + H2O = GDP + phosphate + H(+)</text>
        <dbReference type="Rhea" id="RHEA:19669"/>
        <dbReference type="ChEBI" id="CHEBI:15377"/>
        <dbReference type="ChEBI" id="CHEBI:15378"/>
        <dbReference type="ChEBI" id="CHEBI:37565"/>
        <dbReference type="ChEBI" id="CHEBI:43474"/>
        <dbReference type="ChEBI" id="CHEBI:58189"/>
        <dbReference type="EC" id="3.6.5.2"/>
    </reaction>
    <physiologicalReaction direction="left-to-right" evidence="16">
        <dbReference type="Rhea" id="RHEA:19670"/>
    </physiologicalReaction>
</comment>
<dbReference type="SMART" id="SM00174">
    <property type="entry name" value="RHO"/>
    <property type="match status" value="1"/>
</dbReference>
<evidence type="ECO:0000256" key="2">
    <source>
        <dbReference type="ARBA" id="ARBA00006270"/>
    </source>
</evidence>
<evidence type="ECO:0000256" key="1">
    <source>
        <dbReference type="ARBA" id="ARBA00001946"/>
    </source>
</evidence>
<evidence type="ECO:0000256" key="14">
    <source>
        <dbReference type="ARBA" id="ARBA00023289"/>
    </source>
</evidence>
<dbReference type="PROSITE" id="PS51419">
    <property type="entry name" value="RAB"/>
    <property type="match status" value="1"/>
</dbReference>
<dbReference type="GO" id="GO:0015031">
    <property type="term" value="P:protein transport"/>
    <property type="evidence" value="ECO:0007669"/>
    <property type="project" value="UniProtKB-KW"/>
</dbReference>